<dbReference type="RefSeq" id="WP_036529739.1">
    <property type="nucleotide sequence ID" value="NZ_JFYZ01000048.1"/>
</dbReference>
<comment type="caution">
    <text evidence="1">The sequence shown here is derived from an EMBL/GenBank/DDBJ whole genome shotgun (WGS) entry which is preliminary data.</text>
</comment>
<dbReference type="eggNOG" id="ENOG5032CEH">
    <property type="taxonomic scope" value="Bacteria"/>
</dbReference>
<proteinExistence type="predicted"/>
<dbReference type="Proteomes" id="UP000024329">
    <property type="component" value="Unassembled WGS sequence"/>
</dbReference>
<organism evidence="1 2">
    <name type="scientific">Novosphingobium resinovorum</name>
    <dbReference type="NCBI Taxonomy" id="158500"/>
    <lineage>
        <taxon>Bacteria</taxon>
        <taxon>Pseudomonadati</taxon>
        <taxon>Pseudomonadota</taxon>
        <taxon>Alphaproteobacteria</taxon>
        <taxon>Sphingomonadales</taxon>
        <taxon>Sphingomonadaceae</taxon>
        <taxon>Novosphingobium</taxon>
    </lineage>
</organism>
<sequence length="96" mass="10966">MSHSSKIVSLRMARDRFDRLVAVADARHCRPSDVIRRAIDAYLGGASVLTASQLRLARIGEFQQLALDIIIREQFPEFRDRIVAETDKRLEQYHGA</sequence>
<dbReference type="PATRIC" id="fig|158500.4.peg.5067"/>
<evidence type="ECO:0000313" key="2">
    <source>
        <dbReference type="Proteomes" id="UP000024329"/>
    </source>
</evidence>
<accession>A0A031JG58</accession>
<dbReference type="EMBL" id="JFYZ01000048">
    <property type="protein sequence ID" value="EZP73109.1"/>
    <property type="molecule type" value="Genomic_DNA"/>
</dbReference>
<evidence type="ECO:0000313" key="1">
    <source>
        <dbReference type="EMBL" id="EZP73109.1"/>
    </source>
</evidence>
<evidence type="ECO:0008006" key="3">
    <source>
        <dbReference type="Google" id="ProtNLM"/>
    </source>
</evidence>
<reference evidence="1 2" key="1">
    <citation type="submission" date="2014-03" db="EMBL/GenBank/DDBJ databases">
        <title>Whole genome sequence of Novosphingobium resinovorum KF1.</title>
        <authorList>
            <person name="Gan H.M."/>
            <person name="Gan H.Y."/>
            <person name="Chew T.H."/>
            <person name="Savka M.A."/>
        </authorList>
    </citation>
    <scope>NUCLEOTIDE SEQUENCE [LARGE SCALE GENOMIC DNA]</scope>
    <source>
        <strain evidence="1 2">KF1</strain>
    </source>
</reference>
<gene>
    <name evidence="1" type="ORF">BV97_04990</name>
</gene>
<name>A0A031JG58_9SPHN</name>
<dbReference type="AlphaFoldDB" id="A0A031JG58"/>
<protein>
    <recommendedName>
        <fullName evidence="3">Ribbon-helix-helix protein CopG domain-containing protein</fullName>
    </recommendedName>
</protein>